<evidence type="ECO:0000313" key="2">
    <source>
        <dbReference type="Proteomes" id="UP000092460"/>
    </source>
</evidence>
<dbReference type="EMBL" id="JXJN01023850">
    <property type="status" value="NOT_ANNOTATED_CDS"/>
    <property type="molecule type" value="Genomic_DNA"/>
</dbReference>
<name>A0A1B0C110_9MUSC</name>
<dbReference type="VEuPathDB" id="VectorBase:GPPI046311"/>
<reference evidence="2" key="1">
    <citation type="submission" date="2015-01" db="EMBL/GenBank/DDBJ databases">
        <authorList>
            <person name="Aksoy S."/>
            <person name="Warren W."/>
            <person name="Wilson R.K."/>
        </authorList>
    </citation>
    <scope>NUCLEOTIDE SEQUENCE [LARGE SCALE GENOMIC DNA]</scope>
    <source>
        <strain evidence="2">IAEA</strain>
    </source>
</reference>
<dbReference type="EnsemblMetazoa" id="GPPI046311-RA">
    <property type="protein sequence ID" value="GPPI046311-PA"/>
    <property type="gene ID" value="GPPI046311"/>
</dbReference>
<accession>A0A1B0C110</accession>
<sequence length="273" mass="28486">PSADPTICKAINDICSAAAATAITPAPQALYTYILLASGGNAGSTTVMQQSSLTNSNGGCNGNPNANAVSTDNNMLGSNTALHQQQYNTTYPYHAAAAAAQHLAASSATPPLMAHNPTLARPPHGTFRLPGFQIPNGELGYQTYHPAGDITFLSGAAPPGIPPAALRTTNSGAAVVSSQPINQPPVPQQILPSLPQQHKKDIRNLHDVTSRLVDSLSNVAGSCLEQTTWLRKNLAVKEDISADSTTAGTNSGGAILQQYSLKLTRFTYQNNFT</sequence>
<protein>
    <submittedName>
        <fullName evidence="1">Uncharacterized protein</fullName>
    </submittedName>
</protein>
<reference evidence="1" key="2">
    <citation type="submission" date="2020-05" db="UniProtKB">
        <authorList>
            <consortium name="EnsemblMetazoa"/>
        </authorList>
    </citation>
    <scope>IDENTIFICATION</scope>
    <source>
        <strain evidence="1">IAEA</strain>
    </source>
</reference>
<organism evidence="1 2">
    <name type="scientific">Glossina palpalis gambiensis</name>
    <dbReference type="NCBI Taxonomy" id="67801"/>
    <lineage>
        <taxon>Eukaryota</taxon>
        <taxon>Metazoa</taxon>
        <taxon>Ecdysozoa</taxon>
        <taxon>Arthropoda</taxon>
        <taxon>Hexapoda</taxon>
        <taxon>Insecta</taxon>
        <taxon>Pterygota</taxon>
        <taxon>Neoptera</taxon>
        <taxon>Endopterygota</taxon>
        <taxon>Diptera</taxon>
        <taxon>Brachycera</taxon>
        <taxon>Muscomorpha</taxon>
        <taxon>Hippoboscoidea</taxon>
        <taxon>Glossinidae</taxon>
        <taxon>Glossina</taxon>
    </lineage>
</organism>
<dbReference type="AlphaFoldDB" id="A0A1B0C110"/>
<keyword evidence="2" id="KW-1185">Reference proteome</keyword>
<dbReference type="STRING" id="67801.A0A1B0C110"/>
<proteinExistence type="predicted"/>
<dbReference type="Proteomes" id="UP000092460">
    <property type="component" value="Unassembled WGS sequence"/>
</dbReference>
<evidence type="ECO:0000313" key="1">
    <source>
        <dbReference type="EnsemblMetazoa" id="GPPI046311-PA"/>
    </source>
</evidence>